<gene>
    <name evidence="1" type="ORF">EVAR_103113_1</name>
</gene>
<evidence type="ECO:0000313" key="2">
    <source>
        <dbReference type="Proteomes" id="UP000299102"/>
    </source>
</evidence>
<dbReference type="AlphaFoldDB" id="A0A4C1X1A1"/>
<proteinExistence type="predicted"/>
<name>A0A4C1X1A1_EUMVA</name>
<comment type="caution">
    <text evidence="1">The sequence shown here is derived from an EMBL/GenBank/DDBJ whole genome shotgun (WGS) entry which is preliminary data.</text>
</comment>
<dbReference type="EMBL" id="BGZK01000718">
    <property type="protein sequence ID" value="GBP57516.1"/>
    <property type="molecule type" value="Genomic_DNA"/>
</dbReference>
<organism evidence="1 2">
    <name type="scientific">Eumeta variegata</name>
    <name type="common">Bagworm moth</name>
    <name type="synonym">Eumeta japonica</name>
    <dbReference type="NCBI Taxonomy" id="151549"/>
    <lineage>
        <taxon>Eukaryota</taxon>
        <taxon>Metazoa</taxon>
        <taxon>Ecdysozoa</taxon>
        <taxon>Arthropoda</taxon>
        <taxon>Hexapoda</taxon>
        <taxon>Insecta</taxon>
        <taxon>Pterygota</taxon>
        <taxon>Neoptera</taxon>
        <taxon>Endopterygota</taxon>
        <taxon>Lepidoptera</taxon>
        <taxon>Glossata</taxon>
        <taxon>Ditrysia</taxon>
        <taxon>Tineoidea</taxon>
        <taxon>Psychidae</taxon>
        <taxon>Oiketicinae</taxon>
        <taxon>Eumeta</taxon>
    </lineage>
</organism>
<protein>
    <submittedName>
        <fullName evidence="1">Uncharacterized protein</fullName>
    </submittedName>
</protein>
<sequence>MRKHIGRCNAEKSVGLRRQAESVLRNKWGWHERTSRPKVSRCAGVSSSQRNGFSHATAVFISAFLCGRLFAPEAFWGHSLDCCLGHRGPRRSS</sequence>
<reference evidence="1 2" key="1">
    <citation type="journal article" date="2019" name="Commun. Biol.">
        <title>The bagworm genome reveals a unique fibroin gene that provides high tensile strength.</title>
        <authorList>
            <person name="Kono N."/>
            <person name="Nakamura H."/>
            <person name="Ohtoshi R."/>
            <person name="Tomita M."/>
            <person name="Numata K."/>
            <person name="Arakawa K."/>
        </authorList>
    </citation>
    <scope>NUCLEOTIDE SEQUENCE [LARGE SCALE GENOMIC DNA]</scope>
</reference>
<dbReference type="Proteomes" id="UP000299102">
    <property type="component" value="Unassembled WGS sequence"/>
</dbReference>
<evidence type="ECO:0000313" key="1">
    <source>
        <dbReference type="EMBL" id="GBP57516.1"/>
    </source>
</evidence>
<keyword evidence="2" id="KW-1185">Reference proteome</keyword>
<accession>A0A4C1X1A1</accession>